<dbReference type="AlphaFoldDB" id="A0A8J7AVG0"/>
<evidence type="ECO:0000313" key="3">
    <source>
        <dbReference type="Proteomes" id="UP000636505"/>
    </source>
</evidence>
<accession>A0A8J7AVG0</accession>
<dbReference type="SUPFAM" id="SSF53335">
    <property type="entry name" value="S-adenosyl-L-methionine-dependent methyltransferases"/>
    <property type="match status" value="1"/>
</dbReference>
<evidence type="ECO:0000313" key="2">
    <source>
        <dbReference type="EMBL" id="MBE9077688.1"/>
    </source>
</evidence>
<name>A0A8J7AVG0_9CYAN</name>
<dbReference type="GO" id="GO:0016645">
    <property type="term" value="F:oxidoreductase activity, acting on the CH-NH group of donors"/>
    <property type="evidence" value="ECO:0007669"/>
    <property type="project" value="InterPro"/>
</dbReference>
<dbReference type="PANTHER" id="PTHR39963:SF1">
    <property type="entry name" value="MNMC-LIKE METHYLTRANSFERASE DOMAIN-CONTAINING PROTEIN"/>
    <property type="match status" value="1"/>
</dbReference>
<gene>
    <name evidence="2" type="ORF">IQ241_10330</name>
</gene>
<dbReference type="PANTHER" id="PTHR39963">
    <property type="entry name" value="SLL0983 PROTEIN"/>
    <property type="match status" value="1"/>
</dbReference>
<dbReference type="InterPro" id="IPR008471">
    <property type="entry name" value="MnmC-like_methylTransf"/>
</dbReference>
<sequence>MSVPKRQFTPIPTQDGSNTFFSEEFGECFHSRGGAWQEAQQTYVAPTQLAERAKFGNLAILDVCYGLGYNTAAALETIWQVNPDCQVELFALEIDLTVPRAAIAQNSTPPWSARTAQVLSAIAETQAIPSASNPLVTAPIQAQLLLGDARQTIQTLTAQAWQADVIFLDPFSPPRCPQLWTVEFIQQVARCLKPDGRLATYSCAAAVRTALKLAGLSIDSVPTAGRRWPGTVANYEGGLPALPQQEQEHLTTRAAVAYRDPTLSAAADDIQQRRQLEQQTSTLASTGEWRRRWALI</sequence>
<reference evidence="2" key="1">
    <citation type="submission" date="2020-10" db="EMBL/GenBank/DDBJ databases">
        <authorList>
            <person name="Castelo-Branco R."/>
            <person name="Eusebio N."/>
            <person name="Adriana R."/>
            <person name="Vieira A."/>
            <person name="Brugerolle De Fraissinette N."/>
            <person name="Rezende De Castro R."/>
            <person name="Schneider M.P."/>
            <person name="Vasconcelos V."/>
            <person name="Leao P.N."/>
        </authorList>
    </citation>
    <scope>NUCLEOTIDE SEQUENCE</scope>
    <source>
        <strain evidence="2">LEGE 07310</strain>
    </source>
</reference>
<keyword evidence="3" id="KW-1185">Reference proteome</keyword>
<comment type="caution">
    <text evidence="2">The sequence shown here is derived from an EMBL/GenBank/DDBJ whole genome shotgun (WGS) entry which is preliminary data.</text>
</comment>
<dbReference type="Proteomes" id="UP000636505">
    <property type="component" value="Unassembled WGS sequence"/>
</dbReference>
<evidence type="ECO:0000259" key="1">
    <source>
        <dbReference type="Pfam" id="PF05430"/>
    </source>
</evidence>
<dbReference type="EMBL" id="JADEXG010000020">
    <property type="protein sequence ID" value="MBE9077688.1"/>
    <property type="molecule type" value="Genomic_DNA"/>
</dbReference>
<dbReference type="Pfam" id="PF05430">
    <property type="entry name" value="Methyltransf_30"/>
    <property type="match status" value="1"/>
</dbReference>
<proteinExistence type="predicted"/>
<organism evidence="2 3">
    <name type="scientific">Vasconcelosia minhoensis LEGE 07310</name>
    <dbReference type="NCBI Taxonomy" id="915328"/>
    <lineage>
        <taxon>Bacteria</taxon>
        <taxon>Bacillati</taxon>
        <taxon>Cyanobacteriota</taxon>
        <taxon>Cyanophyceae</taxon>
        <taxon>Nodosilineales</taxon>
        <taxon>Cymatolegaceae</taxon>
        <taxon>Vasconcelosia</taxon>
        <taxon>Vasconcelosia minhoensis</taxon>
    </lineage>
</organism>
<dbReference type="InterPro" id="IPR029063">
    <property type="entry name" value="SAM-dependent_MTases_sf"/>
</dbReference>
<feature type="domain" description="MnmC-like methyltransferase" evidence="1">
    <location>
        <begin position="138"/>
        <end position="234"/>
    </location>
</feature>
<protein>
    <recommendedName>
        <fullName evidence="1">MnmC-like methyltransferase domain-containing protein</fullName>
    </recommendedName>
</protein>
<dbReference type="RefSeq" id="WP_193906716.1">
    <property type="nucleotide sequence ID" value="NZ_JADEXG010000020.1"/>
</dbReference>
<dbReference type="Gene3D" id="3.40.50.150">
    <property type="entry name" value="Vaccinia Virus protein VP39"/>
    <property type="match status" value="1"/>
</dbReference>